<dbReference type="AlphaFoldDB" id="A0A820EC60"/>
<evidence type="ECO:0000313" key="2">
    <source>
        <dbReference type="Proteomes" id="UP000663823"/>
    </source>
</evidence>
<accession>A0A820EC60</accession>
<proteinExistence type="predicted"/>
<sequence length="23" mass="2650">MTASLTMNIEAALYNEHTRAWEP</sequence>
<evidence type="ECO:0000313" key="1">
    <source>
        <dbReference type="EMBL" id="CAF4244658.1"/>
    </source>
</evidence>
<organism evidence="1 2">
    <name type="scientific">Rotaria sordida</name>
    <dbReference type="NCBI Taxonomy" id="392033"/>
    <lineage>
        <taxon>Eukaryota</taxon>
        <taxon>Metazoa</taxon>
        <taxon>Spiralia</taxon>
        <taxon>Gnathifera</taxon>
        <taxon>Rotifera</taxon>
        <taxon>Eurotatoria</taxon>
        <taxon>Bdelloidea</taxon>
        <taxon>Philodinida</taxon>
        <taxon>Philodinidae</taxon>
        <taxon>Rotaria</taxon>
    </lineage>
</organism>
<dbReference type="EMBL" id="CAJOAX010030789">
    <property type="protein sequence ID" value="CAF4244658.1"/>
    <property type="molecule type" value="Genomic_DNA"/>
</dbReference>
<dbReference type="Proteomes" id="UP000663823">
    <property type="component" value="Unassembled WGS sequence"/>
</dbReference>
<comment type="caution">
    <text evidence="1">The sequence shown here is derived from an EMBL/GenBank/DDBJ whole genome shotgun (WGS) entry which is preliminary data.</text>
</comment>
<gene>
    <name evidence="1" type="ORF">OTI717_LOCUS40222</name>
</gene>
<reference evidence="1" key="1">
    <citation type="submission" date="2021-02" db="EMBL/GenBank/DDBJ databases">
        <authorList>
            <person name="Nowell W R."/>
        </authorList>
    </citation>
    <scope>NUCLEOTIDE SEQUENCE</scope>
</reference>
<protein>
    <submittedName>
        <fullName evidence="1">Uncharacterized protein</fullName>
    </submittedName>
</protein>
<name>A0A820EC60_9BILA</name>
<feature type="non-terminal residue" evidence="1">
    <location>
        <position position="23"/>
    </location>
</feature>